<dbReference type="EMBL" id="ASXJ01000208">
    <property type="protein sequence ID" value="ERM01037.1"/>
    <property type="molecule type" value="Genomic_DNA"/>
</dbReference>
<comment type="caution">
    <text evidence="5">The sequence shown here is derived from an EMBL/GenBank/DDBJ whole genome shotgun (WGS) entry which is preliminary data.</text>
</comment>
<feature type="domain" description="ABC transporter" evidence="4">
    <location>
        <begin position="19"/>
        <end position="94"/>
    </location>
</feature>
<dbReference type="InterPro" id="IPR047641">
    <property type="entry name" value="ABC_transpr_MalK/UgpC-like"/>
</dbReference>
<dbReference type="InterPro" id="IPR003439">
    <property type="entry name" value="ABC_transporter-like_ATP-bd"/>
</dbReference>
<dbReference type="GO" id="GO:0055052">
    <property type="term" value="C:ATP-binding cassette (ABC) transporter complex, substrate-binding subunit-containing"/>
    <property type="evidence" value="ECO:0007669"/>
    <property type="project" value="TreeGrafter"/>
</dbReference>
<evidence type="ECO:0000259" key="4">
    <source>
        <dbReference type="Pfam" id="PF00005"/>
    </source>
</evidence>
<dbReference type="PATRIC" id="fig|1337887.3.peg.3605"/>
<dbReference type="GO" id="GO:0016887">
    <property type="term" value="F:ATP hydrolysis activity"/>
    <property type="evidence" value="ECO:0007669"/>
    <property type="project" value="InterPro"/>
</dbReference>
<keyword evidence="3" id="KW-0472">Membrane</keyword>
<dbReference type="Proteomes" id="UP000016842">
    <property type="component" value="Unassembled WGS sequence"/>
</dbReference>
<evidence type="ECO:0000256" key="2">
    <source>
        <dbReference type="ARBA" id="ARBA00022967"/>
    </source>
</evidence>
<dbReference type="AlphaFoldDB" id="U4VDX9"/>
<dbReference type="PANTHER" id="PTHR43875:SF15">
    <property type="entry name" value="TREHALOSE IMPORT ATP-BINDING PROTEIN SUGC"/>
    <property type="match status" value="1"/>
</dbReference>
<protein>
    <recommendedName>
        <fullName evidence="4">ABC transporter domain-containing protein</fullName>
    </recommendedName>
</protein>
<evidence type="ECO:0000256" key="3">
    <source>
        <dbReference type="ARBA" id="ARBA00023136"/>
    </source>
</evidence>
<dbReference type="Gene3D" id="3.40.50.300">
    <property type="entry name" value="P-loop containing nucleotide triphosphate hydrolases"/>
    <property type="match status" value="1"/>
</dbReference>
<evidence type="ECO:0000256" key="1">
    <source>
        <dbReference type="ARBA" id="ARBA00022475"/>
    </source>
</evidence>
<keyword evidence="1" id="KW-1003">Cell membrane</keyword>
<gene>
    <name evidence="5" type="ORF">Q644_03670</name>
</gene>
<dbReference type="SUPFAM" id="SSF52540">
    <property type="entry name" value="P-loop containing nucleoside triphosphate hydrolases"/>
    <property type="match status" value="1"/>
</dbReference>
<dbReference type="Pfam" id="PF00005">
    <property type="entry name" value="ABC_tran"/>
    <property type="match status" value="1"/>
</dbReference>
<keyword evidence="2" id="KW-1278">Translocase</keyword>
<sequence>MSGIEIVNLNKKWTTFHAVNDVNFTVEPGTLTVLLGPSGCGKSTSLRLIAGLDSVTSGQIIIGGKDVTNAPPAKRGLAMVFQSYALFPHLTVCGVTGGGGGWAKAAGVTSRKTALAQYRIDCFIVGSLVSGDCPNQRADRMFPWNFNGHREPFP</sequence>
<evidence type="ECO:0000313" key="5">
    <source>
        <dbReference type="EMBL" id="ERM01037.1"/>
    </source>
</evidence>
<name>U4VDX9_9HYPH</name>
<dbReference type="GO" id="GO:0005524">
    <property type="term" value="F:ATP binding"/>
    <property type="evidence" value="ECO:0007669"/>
    <property type="project" value="InterPro"/>
</dbReference>
<organism evidence="5 6">
    <name type="scientific">Brucella intermedia 229E</name>
    <dbReference type="NCBI Taxonomy" id="1337887"/>
    <lineage>
        <taxon>Bacteria</taxon>
        <taxon>Pseudomonadati</taxon>
        <taxon>Pseudomonadota</taxon>
        <taxon>Alphaproteobacteria</taxon>
        <taxon>Hyphomicrobiales</taxon>
        <taxon>Brucellaceae</taxon>
        <taxon>Brucella/Ochrobactrum group</taxon>
        <taxon>Brucella</taxon>
    </lineage>
</organism>
<proteinExistence type="predicted"/>
<reference evidence="5 6" key="1">
    <citation type="journal article" date="2014" name="FEMS Microbiol. Lett.">
        <title>Genome sequencing analysis reveals virulence-related gene content of Ochrobactrum intermedium strain 229E, a urease-positive strain isolated from the human gastric niche.</title>
        <authorList>
            <person name="Kulkarni G.J."/>
            <person name="Shetty S."/>
            <person name="Dharne M.S."/>
            <person name="Shouche Y.S."/>
        </authorList>
    </citation>
    <scope>NUCLEOTIDE SEQUENCE [LARGE SCALE GENOMIC DNA]</scope>
    <source>
        <strain evidence="5 6">229E</strain>
    </source>
</reference>
<evidence type="ECO:0000313" key="6">
    <source>
        <dbReference type="Proteomes" id="UP000016842"/>
    </source>
</evidence>
<dbReference type="InterPro" id="IPR027417">
    <property type="entry name" value="P-loop_NTPase"/>
</dbReference>
<accession>U4VDX9</accession>
<dbReference type="PANTHER" id="PTHR43875">
    <property type="entry name" value="MALTODEXTRIN IMPORT ATP-BINDING PROTEIN MSMX"/>
    <property type="match status" value="1"/>
</dbReference>